<dbReference type="InterPro" id="IPR018247">
    <property type="entry name" value="EF_Hand_1_Ca_BS"/>
</dbReference>
<feature type="transmembrane region" description="Helical" evidence="1">
    <location>
        <begin position="434"/>
        <end position="460"/>
    </location>
</feature>
<keyword evidence="4" id="KW-1185">Reference proteome</keyword>
<dbReference type="EMBL" id="JNBY01000155">
    <property type="protein sequence ID" value="KDN81013.1"/>
    <property type="molecule type" value="Genomic_DNA"/>
</dbReference>
<dbReference type="PATRIC" id="fig|1348663.4.peg.6876"/>
<accession>A0A066YHN1</accession>
<dbReference type="GO" id="GO:0006508">
    <property type="term" value="P:proteolysis"/>
    <property type="evidence" value="ECO:0007669"/>
    <property type="project" value="InterPro"/>
</dbReference>
<dbReference type="PROSITE" id="PS50208">
    <property type="entry name" value="CASPASE_P20"/>
    <property type="match status" value="1"/>
</dbReference>
<dbReference type="NCBIfam" id="NF047832">
    <property type="entry name" value="caspase_w_EACC1"/>
    <property type="match status" value="1"/>
</dbReference>
<protein>
    <recommendedName>
        <fullName evidence="2">Caspase family p20 domain-containing protein</fullName>
    </recommendedName>
</protein>
<feature type="transmembrane region" description="Helical" evidence="1">
    <location>
        <begin position="337"/>
        <end position="370"/>
    </location>
</feature>
<evidence type="ECO:0000259" key="2">
    <source>
        <dbReference type="PROSITE" id="PS50208"/>
    </source>
</evidence>
<dbReference type="InterPro" id="IPR029030">
    <property type="entry name" value="Caspase-like_dom_sf"/>
</dbReference>
<keyword evidence="1" id="KW-0472">Membrane</keyword>
<gene>
    <name evidence="3" type="ORF">KCH_71070</name>
</gene>
<organism evidence="3 4">
    <name type="scientific">Kitasatospora cheerisanensis KCTC 2395</name>
    <dbReference type="NCBI Taxonomy" id="1348663"/>
    <lineage>
        <taxon>Bacteria</taxon>
        <taxon>Bacillati</taxon>
        <taxon>Actinomycetota</taxon>
        <taxon>Actinomycetes</taxon>
        <taxon>Kitasatosporales</taxon>
        <taxon>Streptomycetaceae</taxon>
        <taxon>Kitasatospora</taxon>
    </lineage>
</organism>
<name>A0A066YHN1_9ACTN</name>
<dbReference type="InterPro" id="IPR001309">
    <property type="entry name" value="Pept_C14_p20"/>
</dbReference>
<proteinExistence type="predicted"/>
<dbReference type="Proteomes" id="UP000027178">
    <property type="component" value="Unassembled WGS sequence"/>
</dbReference>
<dbReference type="Pfam" id="PF00656">
    <property type="entry name" value="Peptidase_C14"/>
    <property type="match status" value="1"/>
</dbReference>
<keyword evidence="1" id="KW-1133">Transmembrane helix</keyword>
<reference evidence="3 4" key="1">
    <citation type="submission" date="2014-05" db="EMBL/GenBank/DDBJ databases">
        <title>Draft Genome Sequence of Kitasatospora cheerisanensis KCTC 2395.</title>
        <authorList>
            <person name="Nam D.H."/>
        </authorList>
    </citation>
    <scope>NUCLEOTIDE SEQUENCE [LARGE SCALE GENOMIC DNA]</scope>
    <source>
        <strain evidence="3 4">KCTC 2395</strain>
    </source>
</reference>
<dbReference type="HOGENOM" id="CLU_570831_0_0_11"/>
<evidence type="ECO:0000313" key="3">
    <source>
        <dbReference type="EMBL" id="KDN81013.1"/>
    </source>
</evidence>
<evidence type="ECO:0000256" key="1">
    <source>
        <dbReference type="SAM" id="Phobius"/>
    </source>
</evidence>
<feature type="domain" description="Caspase family p20" evidence="2">
    <location>
        <begin position="5"/>
        <end position="130"/>
    </location>
</feature>
<feature type="transmembrane region" description="Helical" evidence="1">
    <location>
        <begin position="297"/>
        <end position="317"/>
    </location>
</feature>
<sequence length="478" mass="51576">MSKRALIIANQSHDDRNFAELPGAAADARELSAVLRDSGIGGFSVTVLRDATATEWKRSIQKFFQQAEHDDVLLLHLSCHGQKDSRNRLHFIARDSDADLVEATSVSAEFVADCMESSSSRSIVLFLDCCYSGAFNRAMRARGEAMDVNVGETFEGSGRVVITSSTALQYAFERDLMGSRQVGDPSLFTAAIVHGLRTGEADLDQDGHVTVDDLYGFINNRVREQEARQTPTLSVISVDGPIRLARNPNRVDMIARGGSEGRPVANELATELAQRLKAREKEVNHYRKAHRGAIRELARITLWLLFVSASAVGLWTATWWADDFVLPAQPGQKILALLLLGAVHGFVGTLLTVLGFLPIVGLGIWVISWLNAKEPFDNYSGAGRVAAGAIVGLAVLLGIAGTAIDFIWVPSRGLLAAVWVVHKVGLHVTAPSGWHAVLTSLSAIAGPLVVGALGFGSAMASDEDENRQRNESLTVNGF</sequence>
<dbReference type="RefSeq" id="WP_051653728.1">
    <property type="nucleotide sequence ID" value="NZ_KK853997.1"/>
</dbReference>
<dbReference type="SUPFAM" id="SSF52129">
    <property type="entry name" value="Caspase-like"/>
    <property type="match status" value="1"/>
</dbReference>
<comment type="caution">
    <text evidence="3">The sequence shown here is derived from an EMBL/GenBank/DDBJ whole genome shotgun (WGS) entry which is preliminary data.</text>
</comment>
<dbReference type="PANTHER" id="PTHR22576">
    <property type="entry name" value="MUCOSA ASSOCIATED LYMPHOID TISSUE LYMPHOMA TRANSLOCATION PROTEIN 1/PARACASPASE"/>
    <property type="match status" value="1"/>
</dbReference>
<dbReference type="eggNOG" id="COG4249">
    <property type="taxonomic scope" value="Bacteria"/>
</dbReference>
<dbReference type="PANTHER" id="PTHR22576:SF37">
    <property type="entry name" value="MUCOSA-ASSOCIATED LYMPHOID TISSUE LYMPHOMA TRANSLOCATION PROTEIN 1"/>
    <property type="match status" value="1"/>
</dbReference>
<feature type="transmembrane region" description="Helical" evidence="1">
    <location>
        <begin position="382"/>
        <end position="409"/>
    </location>
</feature>
<dbReference type="InterPro" id="IPR052039">
    <property type="entry name" value="Caspase-related_regulators"/>
</dbReference>
<dbReference type="InterPro" id="IPR011600">
    <property type="entry name" value="Pept_C14_caspase"/>
</dbReference>
<dbReference type="AlphaFoldDB" id="A0A066YHN1"/>
<keyword evidence="1" id="KW-0812">Transmembrane</keyword>
<dbReference type="GO" id="GO:0004197">
    <property type="term" value="F:cysteine-type endopeptidase activity"/>
    <property type="evidence" value="ECO:0007669"/>
    <property type="project" value="InterPro"/>
</dbReference>
<dbReference type="OrthoDB" id="491589at2"/>
<evidence type="ECO:0000313" key="4">
    <source>
        <dbReference type="Proteomes" id="UP000027178"/>
    </source>
</evidence>
<dbReference type="PROSITE" id="PS00018">
    <property type="entry name" value="EF_HAND_1"/>
    <property type="match status" value="1"/>
</dbReference>
<dbReference type="Gene3D" id="3.40.50.1460">
    <property type="match status" value="1"/>
</dbReference>